<proteinExistence type="inferred from homology"/>
<dbReference type="Gene3D" id="3.40.630.30">
    <property type="match status" value="1"/>
</dbReference>
<dbReference type="GO" id="GO:0009252">
    <property type="term" value="P:peptidoglycan biosynthetic process"/>
    <property type="evidence" value="ECO:0007669"/>
    <property type="project" value="UniProtKB-KW"/>
</dbReference>
<dbReference type="GO" id="GO:0008360">
    <property type="term" value="P:regulation of cell shape"/>
    <property type="evidence" value="ECO:0007669"/>
    <property type="project" value="UniProtKB-KW"/>
</dbReference>
<dbReference type="InterPro" id="IPR003447">
    <property type="entry name" value="FEMABX"/>
</dbReference>
<evidence type="ECO:0000313" key="8">
    <source>
        <dbReference type="EMBL" id="TMQ64743.1"/>
    </source>
</evidence>
<feature type="domain" description="BioF2-like acetyltransferase" evidence="7">
    <location>
        <begin position="163"/>
        <end position="287"/>
    </location>
</feature>
<keyword evidence="4" id="KW-0573">Peptidoglycan synthesis</keyword>
<dbReference type="Proteomes" id="UP000317691">
    <property type="component" value="Unassembled WGS sequence"/>
</dbReference>
<keyword evidence="6" id="KW-0961">Cell wall biogenesis/degradation</keyword>
<dbReference type="PANTHER" id="PTHR36174">
    <property type="entry name" value="LIPID II:GLYCINE GLYCYLTRANSFERASE"/>
    <property type="match status" value="1"/>
</dbReference>
<keyword evidence="5" id="KW-0012">Acyltransferase</keyword>
<dbReference type="PROSITE" id="PS51191">
    <property type="entry name" value="FEMABX"/>
    <property type="match status" value="1"/>
</dbReference>
<sequence>MRVASEVGLVSPPDTSAWDGLVAASPEATVFHTSAWAKLWTEEWKGSKWEAIVVQDSSGYSGGIGMISRRRGIFRTVESMPFGTYGGPIVREGHPDPSAVRRLLMEAYAARVARRLVARSRVTWYEGTAGDFPDNLRPEESITHVLALSSDYESVAKGFSPSTRRLVRQADESALSIRVAETSEDLHAFYEIAVETVRRRGGTPKPYSLYERILKSLVPAGLARYHLVLHEGAAVAASLHLFHEGTAMSWLPVSRESSWHLRPNNYLIASLLETLCGAGYLEYNFGATPLGAAGLVRFKEGWGARPRSVLIAGRRSALHRRLRS</sequence>
<gene>
    <name evidence="8" type="ORF">E6K79_06825</name>
</gene>
<keyword evidence="2 8" id="KW-0808">Transferase</keyword>
<dbReference type="InterPro" id="IPR050644">
    <property type="entry name" value="PG_Glycine_Bridge_Synth"/>
</dbReference>
<dbReference type="InterPro" id="IPR038740">
    <property type="entry name" value="BioF2-like_GNAT_dom"/>
</dbReference>
<dbReference type="EMBL" id="VBOZ01000017">
    <property type="protein sequence ID" value="TMQ64743.1"/>
    <property type="molecule type" value="Genomic_DNA"/>
</dbReference>
<evidence type="ECO:0000256" key="5">
    <source>
        <dbReference type="ARBA" id="ARBA00023315"/>
    </source>
</evidence>
<evidence type="ECO:0000259" key="7">
    <source>
        <dbReference type="Pfam" id="PF13480"/>
    </source>
</evidence>
<protein>
    <submittedName>
        <fullName evidence="8">GNAT family N-acetyltransferase</fullName>
    </submittedName>
</protein>
<dbReference type="SUPFAM" id="SSF55729">
    <property type="entry name" value="Acyl-CoA N-acyltransferases (Nat)"/>
    <property type="match status" value="1"/>
</dbReference>
<organism evidence="8 9">
    <name type="scientific">Eiseniibacteriota bacterium</name>
    <dbReference type="NCBI Taxonomy" id="2212470"/>
    <lineage>
        <taxon>Bacteria</taxon>
        <taxon>Candidatus Eiseniibacteriota</taxon>
    </lineage>
</organism>
<keyword evidence="3" id="KW-0133">Cell shape</keyword>
<comment type="caution">
    <text evidence="8">The sequence shown here is derived from an EMBL/GenBank/DDBJ whole genome shotgun (WGS) entry which is preliminary data.</text>
</comment>
<reference evidence="8 9" key="1">
    <citation type="journal article" date="2019" name="Nat. Microbiol.">
        <title>Mediterranean grassland soil C-N compound turnover is dependent on rainfall and depth, and is mediated by genomically divergent microorganisms.</title>
        <authorList>
            <person name="Diamond S."/>
            <person name="Andeer P.F."/>
            <person name="Li Z."/>
            <person name="Crits-Christoph A."/>
            <person name="Burstein D."/>
            <person name="Anantharaman K."/>
            <person name="Lane K.R."/>
            <person name="Thomas B.C."/>
            <person name="Pan C."/>
            <person name="Northen T.R."/>
            <person name="Banfield J.F."/>
        </authorList>
    </citation>
    <scope>NUCLEOTIDE SEQUENCE [LARGE SCALE GENOMIC DNA]</scope>
    <source>
        <strain evidence="8">WS_9</strain>
    </source>
</reference>
<comment type="similarity">
    <text evidence="1">Belongs to the FemABX family.</text>
</comment>
<dbReference type="AlphaFoldDB" id="A0A538TM93"/>
<evidence type="ECO:0000256" key="1">
    <source>
        <dbReference type="ARBA" id="ARBA00009943"/>
    </source>
</evidence>
<dbReference type="GO" id="GO:0071555">
    <property type="term" value="P:cell wall organization"/>
    <property type="evidence" value="ECO:0007669"/>
    <property type="project" value="UniProtKB-KW"/>
</dbReference>
<dbReference type="GO" id="GO:0016755">
    <property type="term" value="F:aminoacyltransferase activity"/>
    <property type="evidence" value="ECO:0007669"/>
    <property type="project" value="InterPro"/>
</dbReference>
<evidence type="ECO:0000256" key="6">
    <source>
        <dbReference type="ARBA" id="ARBA00023316"/>
    </source>
</evidence>
<dbReference type="InterPro" id="IPR016181">
    <property type="entry name" value="Acyl_CoA_acyltransferase"/>
</dbReference>
<evidence type="ECO:0000313" key="9">
    <source>
        <dbReference type="Proteomes" id="UP000317691"/>
    </source>
</evidence>
<evidence type="ECO:0000256" key="2">
    <source>
        <dbReference type="ARBA" id="ARBA00022679"/>
    </source>
</evidence>
<evidence type="ECO:0000256" key="4">
    <source>
        <dbReference type="ARBA" id="ARBA00022984"/>
    </source>
</evidence>
<name>A0A538TM93_UNCEI</name>
<dbReference type="PANTHER" id="PTHR36174:SF1">
    <property type="entry name" value="LIPID II:GLYCINE GLYCYLTRANSFERASE"/>
    <property type="match status" value="1"/>
</dbReference>
<dbReference type="Pfam" id="PF13480">
    <property type="entry name" value="Acetyltransf_6"/>
    <property type="match status" value="1"/>
</dbReference>
<evidence type="ECO:0000256" key="3">
    <source>
        <dbReference type="ARBA" id="ARBA00022960"/>
    </source>
</evidence>
<accession>A0A538TM93</accession>